<evidence type="ECO:0000259" key="3">
    <source>
        <dbReference type="PROSITE" id="PS50879"/>
    </source>
</evidence>
<dbReference type="PANTHER" id="PTHR46590">
    <property type="entry name" value="PHOSPHATIDYLINOSITOL TRANSFER PROTEIN CSR1-RELATED"/>
    <property type="match status" value="1"/>
</dbReference>
<dbReference type="PROSITE" id="PS50879">
    <property type="entry name" value="RNASE_H_1"/>
    <property type="match status" value="1"/>
</dbReference>
<comment type="caution">
    <text evidence="4">The sequence shown here is derived from an EMBL/GenBank/DDBJ whole genome shotgun (WGS) entry which is preliminary data.</text>
</comment>
<dbReference type="Gene3D" id="3.30.420.10">
    <property type="entry name" value="Ribonuclease H-like superfamily/Ribonuclease H"/>
    <property type="match status" value="1"/>
</dbReference>
<dbReference type="Proteomes" id="UP000245119">
    <property type="component" value="Linkage Group LG3"/>
</dbReference>
<accession>A0A2T7PNE3</accession>
<dbReference type="SUPFAM" id="SSF46938">
    <property type="entry name" value="CRAL/TRIO N-terminal domain"/>
    <property type="match status" value="1"/>
</dbReference>
<name>A0A2T7PNE3_POMCA</name>
<dbReference type="InterPro" id="IPR012337">
    <property type="entry name" value="RNaseH-like_sf"/>
</dbReference>
<dbReference type="InterPro" id="IPR002156">
    <property type="entry name" value="RNaseH_domain"/>
</dbReference>
<feature type="compositionally biased region" description="Polar residues" evidence="1">
    <location>
        <begin position="443"/>
        <end position="453"/>
    </location>
</feature>
<feature type="region of interest" description="Disordered" evidence="1">
    <location>
        <begin position="404"/>
        <end position="543"/>
    </location>
</feature>
<dbReference type="InterPro" id="IPR052432">
    <property type="entry name" value="PITP/CRAL-TRIO"/>
</dbReference>
<dbReference type="OrthoDB" id="75724at2759"/>
<sequence length="1274" mass="139441">MLASRAVGRCCPLDYLHVRVRVQRQAAQQLRQWSGGTVSHGGGITPTALLGTSAAGLPFLPKVAGGAADACAGEVVSTKTPINFTFQAGIQKDTGEKKSFSLTASDRPIPPLPYRIAKALDPFVYRNVELDIIHEEKREIKLKLQGRGLYGVFCPGDKCQVHVEEGDVLSVYHAHVQEINEPSGPVVVYVEELGEKKTVPYSCLRPLPLTLPKTGSDLQNLLVAEIGPVAFGDRRGRRRKNILQNIMPGAAEFQTPTHMGRTSRTPVSRQMPEIGPKVAATISSTHQSVTDCISLGDGMEMTAAPGYCMVATSALPVSTPSHMTTQVSSPMIGQPTASGVVYWMPVVTVPYANTMGQVNLASAPSQDPYGKDLPHNDINTLRYFFNLGVEYFRISASMQQQQSFAPASPLQQPMANGSSLSMMLPLDQGQSFVPPEPLKPHNTKTNSGLNRTQPSAKASVSSPSKDSGKQKSSADEEVEKGENMELCSDFSEARCRSSGEEGSVEEDPEQQMEVGSNRTDDDTGSTQGDGEGGTEKGGKGKGKRKYYMYGSHKLIKPIKDIPPRFQMMLAENSAAKARCEGQPIYMQLSVSELVSYEQADGTSDLNADAQCFYPTQLYDAVAVDETGQCTYTNGSVTFTAPVSQPPPLLVPPPPVMQSAGGTSPVGLVVSTPASMLRAPPFSATTNLLPPLAPPSVHVGPTPPVSCTHGGGKQCFYLYPSPSAGFPAVPATPQGQSHMPGPSQGQVVYVMNPQAYPAPPCTAFQPTMMPPSAHSTELRNNILVTMAANDESPEDFEKFLELKERCKILFEADPSQAHSDASLKRFLRAFTDVDVAMKQLLKCNKWRREYGVDSLSPDDPDIAAEMTTGKVHILRNRDNKGRPVVYVAVRKHNAYERDIEKLKKFLVYILESACKKCNESVIDNLLLIFDMKGFTMACMDYQFVKNLIWILSRNYPERLGACLIINSPLIFSGCWTVVRPCIPGVSKKDSQDAVKKSCTMEYIHNNFPQDQWTHVFTDGSAEQAVRNGGAGIYIRYPGGREDRLSLATGLYSTNFKAEAVAIQTGATHVENSPDTSNNVVFFTDALSVLQALQTARDKKLNDLSTALSSLCGDCTVVLQWIPSHCGVFGNEAADTLAKEGSTKEQQDRSTTYSEVKTIIKAKQHNKWLQQHPRFNRNDPYYLLTRAEQVIIFRLRTGHNRLNHHLYTKLRIGQTDQCPCQTGSQTTAHLLQECPMHEELRHRIWTDETPVLRKLHGSLEDLRRTASFVQEAGVSI</sequence>
<dbReference type="CDD" id="cd00170">
    <property type="entry name" value="SEC14"/>
    <property type="match status" value="1"/>
</dbReference>
<dbReference type="InterPro" id="IPR036397">
    <property type="entry name" value="RNaseH_sf"/>
</dbReference>
<dbReference type="AlphaFoldDB" id="A0A2T7PNE3"/>
<dbReference type="InterPro" id="IPR001251">
    <property type="entry name" value="CRAL-TRIO_dom"/>
</dbReference>
<dbReference type="SUPFAM" id="SSF63748">
    <property type="entry name" value="Tudor/PWWP/MBT"/>
    <property type="match status" value="1"/>
</dbReference>
<dbReference type="Pfam" id="PF00650">
    <property type="entry name" value="CRAL_TRIO"/>
    <property type="match status" value="1"/>
</dbReference>
<dbReference type="SUPFAM" id="SSF53098">
    <property type="entry name" value="Ribonuclease H-like"/>
    <property type="match status" value="1"/>
</dbReference>
<proteinExistence type="predicted"/>
<dbReference type="SMART" id="SM00516">
    <property type="entry name" value="SEC14"/>
    <property type="match status" value="1"/>
</dbReference>
<reference evidence="4 5" key="1">
    <citation type="submission" date="2018-04" db="EMBL/GenBank/DDBJ databases">
        <title>The genome of golden apple snail Pomacea canaliculata provides insight into stress tolerance and invasive adaptation.</title>
        <authorList>
            <person name="Liu C."/>
            <person name="Liu B."/>
            <person name="Ren Y."/>
            <person name="Zhang Y."/>
            <person name="Wang H."/>
            <person name="Li S."/>
            <person name="Jiang F."/>
            <person name="Yin L."/>
            <person name="Zhang G."/>
            <person name="Qian W."/>
            <person name="Fan W."/>
        </authorList>
    </citation>
    <scope>NUCLEOTIDE SEQUENCE [LARGE SCALE GENOMIC DNA]</scope>
    <source>
        <strain evidence="4">SZHN2017</strain>
        <tissue evidence="4">Muscle</tissue>
    </source>
</reference>
<feature type="domain" description="CRAL-TRIO" evidence="2">
    <location>
        <begin position="858"/>
        <end position="1024"/>
    </location>
</feature>
<dbReference type="EMBL" id="PZQS01000003">
    <property type="protein sequence ID" value="PVD34943.1"/>
    <property type="molecule type" value="Genomic_DNA"/>
</dbReference>
<dbReference type="InterPro" id="IPR036273">
    <property type="entry name" value="CRAL/TRIO_N_dom_sf"/>
</dbReference>
<evidence type="ECO:0000259" key="2">
    <source>
        <dbReference type="PROSITE" id="PS50191"/>
    </source>
</evidence>
<dbReference type="InterPro" id="IPR049770">
    <property type="entry name" value="OTU_Tudor"/>
</dbReference>
<evidence type="ECO:0000313" key="5">
    <source>
        <dbReference type="Proteomes" id="UP000245119"/>
    </source>
</evidence>
<dbReference type="PROSITE" id="PS50191">
    <property type="entry name" value="CRAL_TRIO"/>
    <property type="match status" value="1"/>
</dbReference>
<dbReference type="Gene3D" id="3.40.525.10">
    <property type="entry name" value="CRAL-TRIO lipid binding domain"/>
    <property type="match status" value="1"/>
</dbReference>
<evidence type="ECO:0000313" key="4">
    <source>
        <dbReference type="EMBL" id="PVD34943.1"/>
    </source>
</evidence>
<dbReference type="CDD" id="cd20380">
    <property type="entry name" value="Tudor_TDRD13-like"/>
    <property type="match status" value="1"/>
</dbReference>
<dbReference type="Pfam" id="PF00075">
    <property type="entry name" value="RNase_H"/>
    <property type="match status" value="1"/>
</dbReference>
<gene>
    <name evidence="4" type="ORF">C0Q70_06224</name>
</gene>
<dbReference type="SUPFAM" id="SSF52087">
    <property type="entry name" value="CRAL/TRIO domain"/>
    <property type="match status" value="1"/>
</dbReference>
<dbReference type="CDD" id="cd09276">
    <property type="entry name" value="Rnase_HI_RT_non_LTR"/>
    <property type="match status" value="1"/>
</dbReference>
<evidence type="ECO:0000256" key="1">
    <source>
        <dbReference type="SAM" id="MobiDB-lite"/>
    </source>
</evidence>
<feature type="domain" description="RNase H type-1" evidence="3">
    <location>
        <begin position="1008"/>
        <end position="1141"/>
    </location>
</feature>
<keyword evidence="5" id="KW-1185">Reference proteome</keyword>
<feature type="compositionally biased region" description="Polar residues" evidence="1">
    <location>
        <begin position="404"/>
        <end position="421"/>
    </location>
</feature>
<dbReference type="GO" id="GO:0003676">
    <property type="term" value="F:nucleic acid binding"/>
    <property type="evidence" value="ECO:0007669"/>
    <property type="project" value="InterPro"/>
</dbReference>
<feature type="compositionally biased region" description="Low complexity" evidence="1">
    <location>
        <begin position="454"/>
        <end position="465"/>
    </location>
</feature>
<dbReference type="PANTHER" id="PTHR46590:SF1">
    <property type="entry name" value="PHOSPHATIDYLINOSITOL TRANSFER PROTEIN CSR1"/>
    <property type="match status" value="1"/>
</dbReference>
<evidence type="ECO:0008006" key="6">
    <source>
        <dbReference type="Google" id="ProtNLM"/>
    </source>
</evidence>
<dbReference type="GO" id="GO:0004523">
    <property type="term" value="F:RNA-DNA hybrid ribonuclease activity"/>
    <property type="evidence" value="ECO:0007669"/>
    <property type="project" value="InterPro"/>
</dbReference>
<dbReference type="InterPro" id="IPR036865">
    <property type="entry name" value="CRAL-TRIO_dom_sf"/>
</dbReference>
<organism evidence="4 5">
    <name type="scientific">Pomacea canaliculata</name>
    <name type="common">Golden apple snail</name>
    <dbReference type="NCBI Taxonomy" id="400727"/>
    <lineage>
        <taxon>Eukaryota</taxon>
        <taxon>Metazoa</taxon>
        <taxon>Spiralia</taxon>
        <taxon>Lophotrochozoa</taxon>
        <taxon>Mollusca</taxon>
        <taxon>Gastropoda</taxon>
        <taxon>Caenogastropoda</taxon>
        <taxon>Architaenioglossa</taxon>
        <taxon>Ampullarioidea</taxon>
        <taxon>Ampullariidae</taxon>
        <taxon>Pomacea</taxon>
    </lineage>
</organism>
<protein>
    <recommendedName>
        <fullName evidence="6">RNase H type-1 domain-containing protein</fullName>
    </recommendedName>
</protein>